<evidence type="ECO:0000313" key="1">
    <source>
        <dbReference type="EMBL" id="KLV08181.1"/>
    </source>
</evidence>
<dbReference type="PATRIC" id="fig|320778.3.peg.3343"/>
<proteinExistence type="predicted"/>
<comment type="caution">
    <text evidence="1">The sequence shown here is derived from an EMBL/GenBank/DDBJ whole genome shotgun (WGS) entry which is preliminary data.</text>
</comment>
<dbReference type="RefSeq" id="WP_047886070.1">
    <property type="nucleotide sequence ID" value="NZ_CP071326.1"/>
</dbReference>
<keyword evidence="2" id="KW-1185">Reference proteome</keyword>
<dbReference type="Pfam" id="PF09493">
    <property type="entry name" value="DUF2389"/>
    <property type="match status" value="1"/>
</dbReference>
<sequence length="71" mass="8643">MNRIHPKALYGSKWTKVEVSDKERHFMVIDVEFDEHQKVTRCVIQAVMNHRMCEINWRELKDSSQWLIGWK</sequence>
<dbReference type="STRING" id="320778.ABT57_15375"/>
<dbReference type="NCBIfam" id="TIGR02450">
    <property type="entry name" value="TIGR02450 family Trp-rich protein"/>
    <property type="match status" value="1"/>
</dbReference>
<dbReference type="OrthoDB" id="5592973at2"/>
<dbReference type="AlphaFoldDB" id="A0A0J1H930"/>
<dbReference type="InterPro" id="IPR012663">
    <property type="entry name" value="CHP02450_Tryp"/>
</dbReference>
<organism evidence="1 2">
    <name type="scientific">Photobacterium ganghwense</name>
    <dbReference type="NCBI Taxonomy" id="320778"/>
    <lineage>
        <taxon>Bacteria</taxon>
        <taxon>Pseudomonadati</taxon>
        <taxon>Pseudomonadota</taxon>
        <taxon>Gammaproteobacteria</taxon>
        <taxon>Vibrionales</taxon>
        <taxon>Vibrionaceae</taxon>
        <taxon>Photobacterium</taxon>
    </lineage>
</organism>
<evidence type="ECO:0000313" key="2">
    <source>
        <dbReference type="Proteomes" id="UP000035909"/>
    </source>
</evidence>
<dbReference type="EMBL" id="LDOU01000015">
    <property type="protein sequence ID" value="KLV08181.1"/>
    <property type="molecule type" value="Genomic_DNA"/>
</dbReference>
<gene>
    <name evidence="1" type="ORF">ABT57_15375</name>
</gene>
<protein>
    <recommendedName>
        <fullName evidence="3">TIGR02450 family Trp-rich protein</fullName>
    </recommendedName>
</protein>
<reference evidence="1 2" key="1">
    <citation type="submission" date="2015-05" db="EMBL/GenBank/DDBJ databases">
        <title>Photobacterium galathea sp. nov.</title>
        <authorList>
            <person name="Machado H."/>
            <person name="Gram L."/>
        </authorList>
    </citation>
    <scope>NUCLEOTIDE SEQUENCE [LARGE SCALE GENOMIC DNA]</scope>
    <source>
        <strain evidence="1 2">DSM 22954</strain>
    </source>
</reference>
<evidence type="ECO:0008006" key="3">
    <source>
        <dbReference type="Google" id="ProtNLM"/>
    </source>
</evidence>
<dbReference type="Proteomes" id="UP000035909">
    <property type="component" value="Unassembled WGS sequence"/>
</dbReference>
<accession>A0A0J1H930</accession>
<name>A0A0J1H930_9GAMM</name>